<reference evidence="5" key="2">
    <citation type="submission" date="2019-10" db="EMBL/GenBank/DDBJ databases">
        <title>Conservation and host-specific expression of non-tandemly repeated heterogenous ribosome RNA gene in arbuscular mycorrhizal fungi.</title>
        <authorList>
            <person name="Maeda T."/>
            <person name="Kobayashi Y."/>
            <person name="Nakagawa T."/>
            <person name="Ezawa T."/>
            <person name="Yamaguchi K."/>
            <person name="Bino T."/>
            <person name="Nishimoto Y."/>
            <person name="Shigenobu S."/>
            <person name="Kawaguchi M."/>
        </authorList>
    </citation>
    <scope>NUCLEOTIDE SEQUENCE</scope>
    <source>
        <strain evidence="5">HR1</strain>
    </source>
</reference>
<proteinExistence type="predicted"/>
<protein>
    <recommendedName>
        <fullName evidence="3">MIR domain-containing protein</fullName>
    </recommendedName>
</protein>
<evidence type="ECO:0000256" key="1">
    <source>
        <dbReference type="ARBA" id="ARBA00022729"/>
    </source>
</evidence>
<dbReference type="Proteomes" id="UP000615446">
    <property type="component" value="Unassembled WGS sequence"/>
</dbReference>
<dbReference type="EMBL" id="BEXD01004115">
    <property type="protein sequence ID" value="GBC07022.1"/>
    <property type="molecule type" value="Genomic_DNA"/>
</dbReference>
<comment type="caution">
    <text evidence="4">The sequence shown here is derived from an EMBL/GenBank/DDBJ whole genome shotgun (WGS) entry which is preliminary data.</text>
</comment>
<dbReference type="Gene3D" id="2.80.10.50">
    <property type="match status" value="1"/>
</dbReference>
<dbReference type="Proteomes" id="UP000247702">
    <property type="component" value="Unassembled WGS sequence"/>
</dbReference>
<evidence type="ECO:0000313" key="4">
    <source>
        <dbReference type="EMBL" id="GBC07022.1"/>
    </source>
</evidence>
<keyword evidence="1" id="KW-0732">Signal</keyword>
<gene>
    <name evidence="5" type="ORF">RCL2_002159100</name>
    <name evidence="4" type="ORF">RclHR1_00720031</name>
</gene>
<dbReference type="SMART" id="SM00472">
    <property type="entry name" value="MIR"/>
    <property type="match status" value="1"/>
</dbReference>
<feature type="domain" description="MIR" evidence="3">
    <location>
        <begin position="162"/>
        <end position="216"/>
    </location>
</feature>
<dbReference type="OrthoDB" id="5588846at2759"/>
<evidence type="ECO:0000313" key="5">
    <source>
        <dbReference type="EMBL" id="GES94895.1"/>
    </source>
</evidence>
<keyword evidence="2" id="KW-0677">Repeat</keyword>
<evidence type="ECO:0000259" key="3">
    <source>
        <dbReference type="PROSITE" id="PS50919"/>
    </source>
</evidence>
<dbReference type="InterPro" id="IPR016093">
    <property type="entry name" value="MIR_motif"/>
</dbReference>
<name>A0A2Z6SC97_9GLOM</name>
<accession>A0A2Z6SC97</accession>
<dbReference type="PANTHER" id="PTHR46809:SF2">
    <property type="entry name" value="GH21273P"/>
    <property type="match status" value="1"/>
</dbReference>
<reference evidence="4 6" key="1">
    <citation type="submission" date="2017-11" db="EMBL/GenBank/DDBJ databases">
        <title>The genome of Rhizophagus clarus HR1 reveals common genetic basis of auxotrophy among arbuscular mycorrhizal fungi.</title>
        <authorList>
            <person name="Kobayashi Y."/>
        </authorList>
    </citation>
    <scope>NUCLEOTIDE SEQUENCE [LARGE SCALE GENOMIC DNA]</scope>
    <source>
        <strain evidence="4 6">HR1</strain>
    </source>
</reference>
<sequence>MDLPKYDGNIHPEEWMKQIQTHCYLKGIESEIQILKICKLMIDFTIIIPKEINSFDKLIKTLKSHTTFSIFKNSCKKKLQLMKYNPEEEDIVSFLTKFRLLCNYAEINDPEELKTLLVNSYSNDFFKKEFIKRIDNNINSKEIPYYIDEIIKLFSEVVLDELKVIKYDSLIALKHVTTGRYLSSCDINYQTGSQKQIVFAGEKFCNSQSIWFLTKSQSDSLYQQNMVSYNDKFYLKHKGTISIFGLSYHYKSPKTGQSEAFCNNKIYSNSNCQFVKLNNNALYVNSKDTINLKIIGSQPDLYLRSHDFTFTINNEALQEVVGHSDRIGANDEWCIELVE</sequence>
<evidence type="ECO:0000313" key="6">
    <source>
        <dbReference type="Proteomes" id="UP000247702"/>
    </source>
</evidence>
<dbReference type="InterPro" id="IPR036300">
    <property type="entry name" value="MIR_dom_sf"/>
</dbReference>
<evidence type="ECO:0000256" key="2">
    <source>
        <dbReference type="ARBA" id="ARBA00022737"/>
    </source>
</evidence>
<dbReference type="CDD" id="cd23263">
    <property type="entry name" value="beta-trefoil_MIR"/>
    <property type="match status" value="1"/>
</dbReference>
<organism evidence="4 6">
    <name type="scientific">Rhizophagus clarus</name>
    <dbReference type="NCBI Taxonomy" id="94130"/>
    <lineage>
        <taxon>Eukaryota</taxon>
        <taxon>Fungi</taxon>
        <taxon>Fungi incertae sedis</taxon>
        <taxon>Mucoromycota</taxon>
        <taxon>Glomeromycotina</taxon>
        <taxon>Glomeromycetes</taxon>
        <taxon>Glomerales</taxon>
        <taxon>Glomeraceae</taxon>
        <taxon>Rhizophagus</taxon>
    </lineage>
</organism>
<dbReference type="PANTHER" id="PTHR46809">
    <property type="entry name" value="STROMAL CELL-DERIVED FACTOR 2-LIKE PROTEIN"/>
    <property type="match status" value="1"/>
</dbReference>
<keyword evidence="6" id="KW-1185">Reference proteome</keyword>
<dbReference type="EMBL" id="BLAL01000239">
    <property type="protein sequence ID" value="GES94895.1"/>
    <property type="molecule type" value="Genomic_DNA"/>
</dbReference>
<dbReference type="AlphaFoldDB" id="A0A2Z6SC97"/>
<dbReference type="PROSITE" id="PS50919">
    <property type="entry name" value="MIR"/>
    <property type="match status" value="1"/>
</dbReference>
<dbReference type="SUPFAM" id="SSF82109">
    <property type="entry name" value="MIR domain"/>
    <property type="match status" value="1"/>
</dbReference>